<keyword evidence="3" id="KW-1185">Reference proteome</keyword>
<name>A0A2G2XPK9_CAPBA</name>
<protein>
    <submittedName>
        <fullName evidence="2">Uncharacterized protein</fullName>
    </submittedName>
</protein>
<evidence type="ECO:0000256" key="1">
    <source>
        <dbReference type="SAM" id="MobiDB-lite"/>
    </source>
</evidence>
<dbReference type="EMBL" id="MLFT02000001">
    <property type="protein sequence ID" value="PHT59432.1"/>
    <property type="molecule type" value="Genomic_DNA"/>
</dbReference>
<dbReference type="Proteomes" id="UP000224567">
    <property type="component" value="Unassembled WGS sequence"/>
</dbReference>
<accession>A0A2G2XPK9</accession>
<comment type="caution">
    <text evidence="2">The sequence shown here is derived from an EMBL/GenBank/DDBJ whole genome shotgun (WGS) entry which is preliminary data.</text>
</comment>
<dbReference type="OrthoDB" id="1303443at2759"/>
<organism evidence="2 3">
    <name type="scientific">Capsicum baccatum</name>
    <name type="common">Peruvian pepper</name>
    <dbReference type="NCBI Taxonomy" id="33114"/>
    <lineage>
        <taxon>Eukaryota</taxon>
        <taxon>Viridiplantae</taxon>
        <taxon>Streptophyta</taxon>
        <taxon>Embryophyta</taxon>
        <taxon>Tracheophyta</taxon>
        <taxon>Spermatophyta</taxon>
        <taxon>Magnoliopsida</taxon>
        <taxon>eudicotyledons</taxon>
        <taxon>Gunneridae</taxon>
        <taxon>Pentapetalae</taxon>
        <taxon>asterids</taxon>
        <taxon>lamiids</taxon>
        <taxon>Solanales</taxon>
        <taxon>Solanaceae</taxon>
        <taxon>Solanoideae</taxon>
        <taxon>Capsiceae</taxon>
        <taxon>Capsicum</taxon>
    </lineage>
</organism>
<proteinExistence type="predicted"/>
<evidence type="ECO:0000313" key="2">
    <source>
        <dbReference type="EMBL" id="PHT59432.1"/>
    </source>
</evidence>
<reference evidence="3" key="2">
    <citation type="journal article" date="2017" name="J. Anim. Genet.">
        <title>Multiple reference genome sequences of hot pepper reveal the massive evolution of plant disease resistance genes by retroduplication.</title>
        <authorList>
            <person name="Kim S."/>
            <person name="Park J."/>
            <person name="Yeom S.-I."/>
            <person name="Kim Y.-M."/>
            <person name="Seo E."/>
            <person name="Kim K.-T."/>
            <person name="Kim M.-S."/>
            <person name="Lee J.M."/>
            <person name="Cheong K."/>
            <person name="Shin H.-S."/>
            <person name="Kim S.-B."/>
            <person name="Han K."/>
            <person name="Lee J."/>
            <person name="Park M."/>
            <person name="Lee H.-A."/>
            <person name="Lee H.-Y."/>
            <person name="Lee Y."/>
            <person name="Oh S."/>
            <person name="Lee J.H."/>
            <person name="Choi E."/>
            <person name="Choi E."/>
            <person name="Lee S.E."/>
            <person name="Jeon J."/>
            <person name="Kim H."/>
            <person name="Choi G."/>
            <person name="Song H."/>
            <person name="Lee J."/>
            <person name="Lee S.-C."/>
            <person name="Kwon J.-K."/>
            <person name="Lee H.-Y."/>
            <person name="Koo N."/>
            <person name="Hong Y."/>
            <person name="Kim R.W."/>
            <person name="Kang W.-H."/>
            <person name="Huh J.H."/>
            <person name="Kang B.-C."/>
            <person name="Yang T.-J."/>
            <person name="Lee Y.-H."/>
            <person name="Bennetzen J.L."/>
            <person name="Choi D."/>
        </authorList>
    </citation>
    <scope>NUCLEOTIDE SEQUENCE [LARGE SCALE GENOMIC DNA]</scope>
    <source>
        <strain evidence="3">cv. PBC81</strain>
    </source>
</reference>
<sequence length="119" mass="13528">MEGHKMDDQSQATNDAPTPNVYSETPALTKNKKSKHEYLEGMTGMLRGEVDNLASAINQILSLLPISEAEIWNMLEELDLKSGVDIKDYIFLYQKASACHILIRYPKEQRKNILSQMMP</sequence>
<evidence type="ECO:0000313" key="3">
    <source>
        <dbReference type="Proteomes" id="UP000224567"/>
    </source>
</evidence>
<dbReference type="AlphaFoldDB" id="A0A2G2XPK9"/>
<feature type="compositionally biased region" description="Polar residues" evidence="1">
    <location>
        <begin position="9"/>
        <end position="28"/>
    </location>
</feature>
<feature type="region of interest" description="Disordered" evidence="1">
    <location>
        <begin position="1"/>
        <end position="34"/>
    </location>
</feature>
<gene>
    <name evidence="2" type="ORF">CQW23_01795</name>
</gene>
<reference evidence="2 3" key="1">
    <citation type="journal article" date="2017" name="Genome Biol.">
        <title>New reference genome sequences of hot pepper reveal the massive evolution of plant disease-resistance genes by retroduplication.</title>
        <authorList>
            <person name="Kim S."/>
            <person name="Park J."/>
            <person name="Yeom S.I."/>
            <person name="Kim Y.M."/>
            <person name="Seo E."/>
            <person name="Kim K.T."/>
            <person name="Kim M.S."/>
            <person name="Lee J.M."/>
            <person name="Cheong K."/>
            <person name="Shin H.S."/>
            <person name="Kim S.B."/>
            <person name="Han K."/>
            <person name="Lee J."/>
            <person name="Park M."/>
            <person name="Lee H.A."/>
            <person name="Lee H.Y."/>
            <person name="Lee Y."/>
            <person name="Oh S."/>
            <person name="Lee J.H."/>
            <person name="Choi E."/>
            <person name="Choi E."/>
            <person name="Lee S.E."/>
            <person name="Jeon J."/>
            <person name="Kim H."/>
            <person name="Choi G."/>
            <person name="Song H."/>
            <person name="Lee J."/>
            <person name="Lee S.C."/>
            <person name="Kwon J.K."/>
            <person name="Lee H.Y."/>
            <person name="Koo N."/>
            <person name="Hong Y."/>
            <person name="Kim R.W."/>
            <person name="Kang W.H."/>
            <person name="Huh J.H."/>
            <person name="Kang B.C."/>
            <person name="Yang T.J."/>
            <person name="Lee Y.H."/>
            <person name="Bennetzen J.L."/>
            <person name="Choi D."/>
        </authorList>
    </citation>
    <scope>NUCLEOTIDE SEQUENCE [LARGE SCALE GENOMIC DNA]</scope>
    <source>
        <strain evidence="3">cv. PBC81</strain>
    </source>
</reference>